<dbReference type="PANTHER" id="PTHR31669">
    <property type="entry name" value="PROTEIN FAR1-RELATED SEQUENCE 10-RELATED"/>
    <property type="match status" value="1"/>
</dbReference>
<evidence type="ECO:0000259" key="2">
    <source>
        <dbReference type="Pfam" id="PF10551"/>
    </source>
</evidence>
<evidence type="ECO:0000256" key="1">
    <source>
        <dbReference type="SAM" id="MobiDB-lite"/>
    </source>
</evidence>
<dbReference type="GeneID" id="19239708"/>
<dbReference type="OrthoDB" id="5414341at2759"/>
<gene>
    <name evidence="3" type="ORF">EPUS_04754</name>
</gene>
<sequence length="527" mass="60205">MFDNIELCTARLQDWALSQGFAIVRRSGSEKKRAIFLCIHHGAASKNTRQLEDHVERDDEGKITSRRKQESTSINARNCLYSIRLSYKQLGKRGSNRWGYVLYIKKEPEHNHTLAANPLRYKQHEKTLPDYQPAVELASSLRSANISYSKAVRVLEQSGFSLNRKSYYNIRDRRISAQVDEFNGLLAALDELGFIWDACIGDNFADDDTVVGQQLQQIWFSLPEQIELAQQFSADFVMLIDGTFHTNSLNLVLIVTAGISNCGLTFVSSLSFARSEAAVSFEFIFKSLKKRIFISSIPLPRVIISDQAGGLKAAVPLSLPVTTTLQFCDWHVVQNIKKRVADERYPVEQRKKIHDLVWRFIKSKEADIEVARQELHSMLRQKEISYLSDYWQPKERQFLRAYTRKLPNLGAFSNQRSESIHPVTTGDLHKNLTIEGACRRLAETIQRKTRDLTLKEAASGGKLPRTLDQYPFSKLADSVTCYAIDQITTEWEITKYEHSKGTLQSVLDIPCNSCELILRYGLPCKHF</sequence>
<dbReference type="eggNOG" id="ENOG502SE96">
    <property type="taxonomic scope" value="Eukaryota"/>
</dbReference>
<dbReference type="PANTHER" id="PTHR31669:SF251">
    <property type="entry name" value="PROTEIN FAR1-RELATED SEQUENCE"/>
    <property type="match status" value="1"/>
</dbReference>
<proteinExistence type="predicted"/>
<evidence type="ECO:0000313" key="4">
    <source>
        <dbReference type="Proteomes" id="UP000019373"/>
    </source>
</evidence>
<accession>U1GLF1</accession>
<organism evidence="3 4">
    <name type="scientific">Endocarpon pusillum (strain Z07020 / HMAS-L-300199)</name>
    <name type="common">Lichen-forming fungus</name>
    <dbReference type="NCBI Taxonomy" id="1263415"/>
    <lineage>
        <taxon>Eukaryota</taxon>
        <taxon>Fungi</taxon>
        <taxon>Dikarya</taxon>
        <taxon>Ascomycota</taxon>
        <taxon>Pezizomycotina</taxon>
        <taxon>Eurotiomycetes</taxon>
        <taxon>Chaetothyriomycetidae</taxon>
        <taxon>Verrucariales</taxon>
        <taxon>Verrucariaceae</taxon>
        <taxon>Endocarpon</taxon>
    </lineage>
</organism>
<name>U1GLF1_ENDPU</name>
<reference evidence="4" key="1">
    <citation type="journal article" date="2014" name="BMC Genomics">
        <title>Genome characteristics reveal the impact of lichenization on lichen-forming fungus Endocarpon pusillum Hedwig (Verrucariales, Ascomycota).</title>
        <authorList>
            <person name="Wang Y.-Y."/>
            <person name="Liu B."/>
            <person name="Zhang X.-Y."/>
            <person name="Zhou Q.-M."/>
            <person name="Zhang T."/>
            <person name="Li H."/>
            <person name="Yu Y.-F."/>
            <person name="Zhang X.-L."/>
            <person name="Hao X.-Y."/>
            <person name="Wang M."/>
            <person name="Wang L."/>
            <person name="Wei J.-C."/>
        </authorList>
    </citation>
    <scope>NUCLEOTIDE SEQUENCE [LARGE SCALE GENOMIC DNA]</scope>
    <source>
        <strain evidence="4">Z07020 / HMAS-L-300199</strain>
    </source>
</reference>
<feature type="region of interest" description="Disordered" evidence="1">
    <location>
        <begin position="48"/>
        <end position="70"/>
    </location>
</feature>
<feature type="compositionally biased region" description="Basic and acidic residues" evidence="1">
    <location>
        <begin position="49"/>
        <end position="70"/>
    </location>
</feature>
<evidence type="ECO:0000313" key="3">
    <source>
        <dbReference type="EMBL" id="ERF72701.1"/>
    </source>
</evidence>
<keyword evidence="4" id="KW-1185">Reference proteome</keyword>
<dbReference type="GO" id="GO:0006355">
    <property type="term" value="P:regulation of DNA-templated transcription"/>
    <property type="evidence" value="ECO:0007669"/>
    <property type="project" value="InterPro"/>
</dbReference>
<dbReference type="InterPro" id="IPR031052">
    <property type="entry name" value="FHY3/FAR1"/>
</dbReference>
<dbReference type="RefSeq" id="XP_007801589.1">
    <property type="nucleotide sequence ID" value="XM_007803398.1"/>
</dbReference>
<dbReference type="EMBL" id="KE721051">
    <property type="protein sequence ID" value="ERF72701.1"/>
    <property type="molecule type" value="Genomic_DNA"/>
</dbReference>
<protein>
    <recommendedName>
        <fullName evidence="2">MULE transposase domain-containing protein</fullName>
    </recommendedName>
</protein>
<dbReference type="HOGENOM" id="CLU_516807_0_0_1"/>
<dbReference type="OMA" id="SINARNC"/>
<dbReference type="Proteomes" id="UP000019373">
    <property type="component" value="Unassembled WGS sequence"/>
</dbReference>
<dbReference type="Pfam" id="PF10551">
    <property type="entry name" value="MULE"/>
    <property type="match status" value="1"/>
</dbReference>
<feature type="domain" description="MULE transposase" evidence="2">
    <location>
        <begin position="237"/>
        <end position="335"/>
    </location>
</feature>
<dbReference type="AlphaFoldDB" id="U1GLF1"/>
<dbReference type="InterPro" id="IPR018289">
    <property type="entry name" value="MULE_transposase_dom"/>
</dbReference>